<dbReference type="SUPFAM" id="SSF52540">
    <property type="entry name" value="P-loop containing nucleoside triphosphate hydrolases"/>
    <property type="match status" value="1"/>
</dbReference>
<dbReference type="PANTHER" id="PTHR32046:SF11">
    <property type="entry name" value="IMMUNE-ASSOCIATED NUCLEOTIDE-BINDING PROTEIN 10-LIKE"/>
    <property type="match status" value="1"/>
</dbReference>
<feature type="region of interest" description="Disordered" evidence="2">
    <location>
        <begin position="401"/>
        <end position="423"/>
    </location>
</feature>
<dbReference type="Proteomes" id="UP000053593">
    <property type="component" value="Unassembled WGS sequence"/>
</dbReference>
<evidence type="ECO:0000313" key="5">
    <source>
        <dbReference type="Proteomes" id="UP000053593"/>
    </source>
</evidence>
<dbReference type="HOGENOM" id="CLU_020040_1_0_1"/>
<protein>
    <recommendedName>
        <fullName evidence="3">AIG1-type G domain-containing protein</fullName>
    </recommendedName>
</protein>
<gene>
    <name evidence="4" type="ORF">GYMLUDRAFT_77679</name>
</gene>
<evidence type="ECO:0000259" key="3">
    <source>
        <dbReference type="Pfam" id="PF04548"/>
    </source>
</evidence>
<evidence type="ECO:0000256" key="1">
    <source>
        <dbReference type="ARBA" id="ARBA00022741"/>
    </source>
</evidence>
<accession>A0A0D0BE40</accession>
<dbReference type="PANTHER" id="PTHR32046">
    <property type="entry name" value="G DOMAIN-CONTAINING PROTEIN"/>
    <property type="match status" value="1"/>
</dbReference>
<dbReference type="InterPro" id="IPR006703">
    <property type="entry name" value="G_AIG1"/>
</dbReference>
<dbReference type="Gene3D" id="3.40.50.300">
    <property type="entry name" value="P-loop containing nucleotide triphosphate hydrolases"/>
    <property type="match status" value="1"/>
</dbReference>
<dbReference type="GO" id="GO:0005525">
    <property type="term" value="F:GTP binding"/>
    <property type="evidence" value="ECO:0007669"/>
    <property type="project" value="InterPro"/>
</dbReference>
<organism evidence="4 5">
    <name type="scientific">Collybiopsis luxurians FD-317 M1</name>
    <dbReference type="NCBI Taxonomy" id="944289"/>
    <lineage>
        <taxon>Eukaryota</taxon>
        <taxon>Fungi</taxon>
        <taxon>Dikarya</taxon>
        <taxon>Basidiomycota</taxon>
        <taxon>Agaricomycotina</taxon>
        <taxon>Agaricomycetes</taxon>
        <taxon>Agaricomycetidae</taxon>
        <taxon>Agaricales</taxon>
        <taxon>Marasmiineae</taxon>
        <taxon>Omphalotaceae</taxon>
        <taxon>Collybiopsis</taxon>
        <taxon>Collybiopsis luxurians</taxon>
    </lineage>
</organism>
<dbReference type="OrthoDB" id="2611327at2759"/>
<evidence type="ECO:0000256" key="2">
    <source>
        <dbReference type="SAM" id="MobiDB-lite"/>
    </source>
</evidence>
<sequence length="447" mass="50493">MALNCHTVTPSPPAKSVSINTTESLVARDNGLVRVIESQTEPRSPKQSKMAMKPSWDKPEINIILIGETGVGKTSMLNLLANVCAGVELDEFRETHFISNEQGGSQAGSQTNKPCFYVILCANGKVVKILDTPGLADTCGMDKDNEHKQAIIASAIKEKFEVIDAILILANGTIPRLGNATESALTVISSMFPNSIIENTAFVFTMVTDPLSFNFEKSSLQPERLQSVSMWSINNPLAQWKKYQEKLRSKEDYDEGILEDTEISVRSSYKKTLKTLSQIFQFLDKCKAQPTDDIHIMSTGIEATNSNTIARTDWTKEKCARLQALRVTKDTQDQVQKINEIIIYEQEGAGNQHNTMCGNCEENCKVGFILYNSTGNGLQRRCIACRHLAKDHQHYNLLKRDKKTEDDKRTVEDSQSATTTTRRRRKQKKLRYLWWALRWKFKGWKRT</sequence>
<reference evidence="4 5" key="1">
    <citation type="submission" date="2014-04" db="EMBL/GenBank/DDBJ databases">
        <title>Evolutionary Origins and Diversification of the Mycorrhizal Mutualists.</title>
        <authorList>
            <consortium name="DOE Joint Genome Institute"/>
            <consortium name="Mycorrhizal Genomics Consortium"/>
            <person name="Kohler A."/>
            <person name="Kuo A."/>
            <person name="Nagy L.G."/>
            <person name="Floudas D."/>
            <person name="Copeland A."/>
            <person name="Barry K.W."/>
            <person name="Cichocki N."/>
            <person name="Veneault-Fourrey C."/>
            <person name="LaButti K."/>
            <person name="Lindquist E.A."/>
            <person name="Lipzen A."/>
            <person name="Lundell T."/>
            <person name="Morin E."/>
            <person name="Murat C."/>
            <person name="Riley R."/>
            <person name="Ohm R."/>
            <person name="Sun H."/>
            <person name="Tunlid A."/>
            <person name="Henrissat B."/>
            <person name="Grigoriev I.V."/>
            <person name="Hibbett D.S."/>
            <person name="Martin F."/>
        </authorList>
    </citation>
    <scope>NUCLEOTIDE SEQUENCE [LARGE SCALE GENOMIC DNA]</scope>
    <source>
        <strain evidence="4 5">FD-317 M1</strain>
    </source>
</reference>
<evidence type="ECO:0000313" key="4">
    <source>
        <dbReference type="EMBL" id="KIK52876.1"/>
    </source>
</evidence>
<proteinExistence type="predicted"/>
<dbReference type="InterPro" id="IPR025662">
    <property type="entry name" value="Sigma_54_int_dom_ATP-bd_1"/>
</dbReference>
<dbReference type="Pfam" id="PF04548">
    <property type="entry name" value="AIG1"/>
    <property type="match status" value="1"/>
</dbReference>
<name>A0A0D0BE40_9AGAR</name>
<feature type="domain" description="AIG1-type G" evidence="3">
    <location>
        <begin position="62"/>
        <end position="207"/>
    </location>
</feature>
<feature type="compositionally biased region" description="Basic and acidic residues" evidence="2">
    <location>
        <begin position="401"/>
        <end position="412"/>
    </location>
</feature>
<keyword evidence="5" id="KW-1185">Reference proteome</keyword>
<keyword evidence="1" id="KW-0547">Nucleotide-binding</keyword>
<dbReference type="InterPro" id="IPR027417">
    <property type="entry name" value="P-loop_NTPase"/>
</dbReference>
<dbReference type="CDD" id="cd00882">
    <property type="entry name" value="Ras_like_GTPase"/>
    <property type="match status" value="1"/>
</dbReference>
<dbReference type="AlphaFoldDB" id="A0A0D0BE40"/>
<dbReference type="EMBL" id="KN834836">
    <property type="protein sequence ID" value="KIK52876.1"/>
    <property type="molecule type" value="Genomic_DNA"/>
</dbReference>
<dbReference type="PROSITE" id="PS00675">
    <property type="entry name" value="SIGMA54_INTERACT_1"/>
    <property type="match status" value="1"/>
</dbReference>